<protein>
    <submittedName>
        <fullName evidence="1">Phosphoribosylformylglycinamidine synthase subunit PurQ</fullName>
    </submittedName>
</protein>
<gene>
    <name evidence="1" type="ORF">HZI69_05895</name>
</gene>
<reference evidence="1 2" key="1">
    <citation type="submission" date="2020-07" db="EMBL/GenBank/DDBJ databases">
        <title>Genus Haemophilus, Bergeys manual.</title>
        <authorList>
            <person name="Noerskov-Lauritsen N."/>
        </authorList>
    </citation>
    <scope>NUCLEOTIDE SEQUENCE [LARGE SCALE GENOMIC DNA]</scope>
    <source>
        <strain evidence="1 2">CCUG30047</strain>
    </source>
</reference>
<dbReference type="Pfam" id="PF13507">
    <property type="entry name" value="GATase_5"/>
    <property type="match status" value="1"/>
</dbReference>
<organism evidence="1 2">
    <name type="scientific">Haemophilus haemolyticus</name>
    <dbReference type="NCBI Taxonomy" id="726"/>
    <lineage>
        <taxon>Bacteria</taxon>
        <taxon>Pseudomonadati</taxon>
        <taxon>Pseudomonadota</taxon>
        <taxon>Gammaproteobacteria</taxon>
        <taxon>Pasteurellales</taxon>
        <taxon>Pasteurellaceae</taxon>
        <taxon>Haemophilus</taxon>
    </lineage>
</organism>
<name>A0A852Q445_HAEHA</name>
<dbReference type="Proteomes" id="UP000590599">
    <property type="component" value="Unassembled WGS sequence"/>
</dbReference>
<evidence type="ECO:0000313" key="2">
    <source>
        <dbReference type="Proteomes" id="UP000590599"/>
    </source>
</evidence>
<sequence>MTKIYPVNRNSSELGITTISNIDGCITEMMYHPERVF</sequence>
<comment type="caution">
    <text evidence="1">The sequence shown here is derived from an EMBL/GenBank/DDBJ whole genome shotgun (WGS) entry which is preliminary data.</text>
</comment>
<dbReference type="Gene3D" id="3.40.50.880">
    <property type="match status" value="1"/>
</dbReference>
<dbReference type="InterPro" id="IPR029062">
    <property type="entry name" value="Class_I_gatase-like"/>
</dbReference>
<dbReference type="EMBL" id="JACBKA010000009">
    <property type="protein sequence ID" value="NYA27365.1"/>
    <property type="molecule type" value="Genomic_DNA"/>
</dbReference>
<dbReference type="SUPFAM" id="SSF52317">
    <property type="entry name" value="Class I glutamine amidotransferase-like"/>
    <property type="match status" value="1"/>
</dbReference>
<dbReference type="AlphaFoldDB" id="A0A852Q445"/>
<evidence type="ECO:0000313" key="1">
    <source>
        <dbReference type="EMBL" id="NYA27365.1"/>
    </source>
</evidence>
<accession>A0A852Q445</accession>
<proteinExistence type="predicted"/>